<comment type="caution">
    <text evidence="1">The sequence shown here is derived from an EMBL/GenBank/DDBJ whole genome shotgun (WGS) entry which is preliminary data.</text>
</comment>
<keyword evidence="2" id="KW-1185">Reference proteome</keyword>
<sequence>MVVEVLKRCGTSRTLVYRELYATFPHSGDFDIQLNAWGILKEDNVLTVWLKCRPFSLSQ</sequence>
<accession>A0A9D4GAV2</accession>
<proteinExistence type="predicted"/>
<reference evidence="1" key="1">
    <citation type="journal article" date="2019" name="bioRxiv">
        <title>The Genome of the Zebra Mussel, Dreissena polymorpha: A Resource for Invasive Species Research.</title>
        <authorList>
            <person name="McCartney M.A."/>
            <person name="Auch B."/>
            <person name="Kono T."/>
            <person name="Mallez S."/>
            <person name="Zhang Y."/>
            <person name="Obille A."/>
            <person name="Becker A."/>
            <person name="Abrahante J.E."/>
            <person name="Garbe J."/>
            <person name="Badalamenti J.P."/>
            <person name="Herman A."/>
            <person name="Mangelson H."/>
            <person name="Liachko I."/>
            <person name="Sullivan S."/>
            <person name="Sone E.D."/>
            <person name="Koren S."/>
            <person name="Silverstein K.A.T."/>
            <person name="Beckman K.B."/>
            <person name="Gohl D.M."/>
        </authorList>
    </citation>
    <scope>NUCLEOTIDE SEQUENCE</scope>
    <source>
        <strain evidence="1">Duluth1</strain>
        <tissue evidence="1">Whole animal</tissue>
    </source>
</reference>
<name>A0A9D4GAV2_DREPO</name>
<gene>
    <name evidence="1" type="ORF">DPMN_142211</name>
</gene>
<organism evidence="1 2">
    <name type="scientific">Dreissena polymorpha</name>
    <name type="common">Zebra mussel</name>
    <name type="synonym">Mytilus polymorpha</name>
    <dbReference type="NCBI Taxonomy" id="45954"/>
    <lineage>
        <taxon>Eukaryota</taxon>
        <taxon>Metazoa</taxon>
        <taxon>Spiralia</taxon>
        <taxon>Lophotrochozoa</taxon>
        <taxon>Mollusca</taxon>
        <taxon>Bivalvia</taxon>
        <taxon>Autobranchia</taxon>
        <taxon>Heteroconchia</taxon>
        <taxon>Euheterodonta</taxon>
        <taxon>Imparidentia</taxon>
        <taxon>Neoheterodontei</taxon>
        <taxon>Myida</taxon>
        <taxon>Dreissenoidea</taxon>
        <taxon>Dreissenidae</taxon>
        <taxon>Dreissena</taxon>
    </lineage>
</organism>
<evidence type="ECO:0000313" key="2">
    <source>
        <dbReference type="Proteomes" id="UP000828390"/>
    </source>
</evidence>
<reference evidence="1" key="2">
    <citation type="submission" date="2020-11" db="EMBL/GenBank/DDBJ databases">
        <authorList>
            <person name="McCartney M.A."/>
            <person name="Auch B."/>
            <person name="Kono T."/>
            <person name="Mallez S."/>
            <person name="Becker A."/>
            <person name="Gohl D.M."/>
            <person name="Silverstein K.A.T."/>
            <person name="Koren S."/>
            <person name="Bechman K.B."/>
            <person name="Herman A."/>
            <person name="Abrahante J.E."/>
            <person name="Garbe J."/>
        </authorList>
    </citation>
    <scope>NUCLEOTIDE SEQUENCE</scope>
    <source>
        <strain evidence="1">Duluth1</strain>
        <tissue evidence="1">Whole animal</tissue>
    </source>
</reference>
<evidence type="ECO:0000313" key="1">
    <source>
        <dbReference type="EMBL" id="KAH3813744.1"/>
    </source>
</evidence>
<dbReference type="EMBL" id="JAIWYP010000006">
    <property type="protein sequence ID" value="KAH3813744.1"/>
    <property type="molecule type" value="Genomic_DNA"/>
</dbReference>
<dbReference type="AlphaFoldDB" id="A0A9D4GAV2"/>
<dbReference type="Proteomes" id="UP000828390">
    <property type="component" value="Unassembled WGS sequence"/>
</dbReference>
<protein>
    <submittedName>
        <fullName evidence="1">Uncharacterized protein</fullName>
    </submittedName>
</protein>